<dbReference type="STRING" id="695850.A0A067BXX0"/>
<evidence type="ECO:0000313" key="4">
    <source>
        <dbReference type="Proteomes" id="UP000030745"/>
    </source>
</evidence>
<feature type="compositionally biased region" description="Low complexity" evidence="2">
    <location>
        <begin position="410"/>
        <end position="425"/>
    </location>
</feature>
<feature type="compositionally biased region" description="Basic and acidic residues" evidence="2">
    <location>
        <begin position="11"/>
        <end position="22"/>
    </location>
</feature>
<keyword evidence="4" id="KW-1185">Reference proteome</keyword>
<feature type="coiled-coil region" evidence="1">
    <location>
        <begin position="1055"/>
        <end position="1110"/>
    </location>
</feature>
<feature type="region of interest" description="Disordered" evidence="2">
    <location>
        <begin position="1110"/>
        <end position="1178"/>
    </location>
</feature>
<evidence type="ECO:0008006" key="5">
    <source>
        <dbReference type="Google" id="ProtNLM"/>
    </source>
</evidence>
<feature type="compositionally biased region" description="Pro residues" evidence="2">
    <location>
        <begin position="162"/>
        <end position="178"/>
    </location>
</feature>
<evidence type="ECO:0000256" key="2">
    <source>
        <dbReference type="SAM" id="MobiDB-lite"/>
    </source>
</evidence>
<feature type="compositionally biased region" description="Basic and acidic residues" evidence="2">
    <location>
        <begin position="501"/>
        <end position="510"/>
    </location>
</feature>
<protein>
    <recommendedName>
        <fullName evidence="5">Fas-binding factor 1</fullName>
    </recommendedName>
</protein>
<dbReference type="Proteomes" id="UP000030745">
    <property type="component" value="Unassembled WGS sequence"/>
</dbReference>
<organism evidence="3 4">
    <name type="scientific">Saprolegnia parasitica (strain CBS 223.65)</name>
    <dbReference type="NCBI Taxonomy" id="695850"/>
    <lineage>
        <taxon>Eukaryota</taxon>
        <taxon>Sar</taxon>
        <taxon>Stramenopiles</taxon>
        <taxon>Oomycota</taxon>
        <taxon>Saprolegniomycetes</taxon>
        <taxon>Saprolegniales</taxon>
        <taxon>Saprolegniaceae</taxon>
        <taxon>Saprolegnia</taxon>
    </lineage>
</organism>
<feature type="compositionally biased region" description="Pro residues" evidence="2">
    <location>
        <begin position="537"/>
        <end position="546"/>
    </location>
</feature>
<feature type="coiled-coil region" evidence="1">
    <location>
        <begin position="932"/>
        <end position="1012"/>
    </location>
</feature>
<dbReference type="AlphaFoldDB" id="A0A067BXX0"/>
<proteinExistence type="predicted"/>
<evidence type="ECO:0000313" key="3">
    <source>
        <dbReference type="EMBL" id="KDO23384.1"/>
    </source>
</evidence>
<dbReference type="OrthoDB" id="79427at2759"/>
<feature type="coiled-coil region" evidence="1">
    <location>
        <begin position="724"/>
        <end position="758"/>
    </location>
</feature>
<dbReference type="OMA" id="YIPIEPP"/>
<feature type="compositionally biased region" description="Basic and acidic residues" evidence="2">
    <location>
        <begin position="227"/>
        <end position="237"/>
    </location>
</feature>
<dbReference type="RefSeq" id="XP_012205874.1">
    <property type="nucleotide sequence ID" value="XM_012350484.1"/>
</dbReference>
<feature type="compositionally biased region" description="Basic and acidic residues" evidence="2">
    <location>
        <begin position="355"/>
        <end position="367"/>
    </location>
</feature>
<feature type="compositionally biased region" description="Low complexity" evidence="2">
    <location>
        <begin position="254"/>
        <end position="272"/>
    </location>
</feature>
<feature type="compositionally biased region" description="Low complexity" evidence="2">
    <location>
        <begin position="570"/>
        <end position="583"/>
    </location>
</feature>
<dbReference type="VEuPathDB" id="FungiDB:SPRG_11476"/>
<feature type="region of interest" description="Disordered" evidence="2">
    <location>
        <begin position="1220"/>
        <end position="1242"/>
    </location>
</feature>
<dbReference type="GeneID" id="24133511"/>
<feature type="compositionally biased region" description="Basic and acidic residues" evidence="2">
    <location>
        <begin position="53"/>
        <end position="62"/>
    </location>
</feature>
<dbReference type="KEGG" id="spar:SPRG_11476"/>
<feature type="coiled-coil region" evidence="1">
    <location>
        <begin position="857"/>
        <end position="902"/>
    </location>
</feature>
<keyword evidence="1" id="KW-0175">Coiled coil</keyword>
<accession>A0A067BXX0</accession>
<feature type="compositionally biased region" description="Polar residues" evidence="2">
    <location>
        <begin position="1147"/>
        <end position="1157"/>
    </location>
</feature>
<gene>
    <name evidence="3" type="ORF">SPRG_11476</name>
</gene>
<reference evidence="3 4" key="1">
    <citation type="journal article" date="2013" name="PLoS Genet.">
        <title>Distinctive expansion of potential virulence genes in the genome of the oomycete fish pathogen Saprolegnia parasitica.</title>
        <authorList>
            <person name="Jiang R.H."/>
            <person name="de Bruijn I."/>
            <person name="Haas B.J."/>
            <person name="Belmonte R."/>
            <person name="Lobach L."/>
            <person name="Christie J."/>
            <person name="van den Ackerveken G."/>
            <person name="Bottin A."/>
            <person name="Bulone V."/>
            <person name="Diaz-Moreno S.M."/>
            <person name="Dumas B."/>
            <person name="Fan L."/>
            <person name="Gaulin E."/>
            <person name="Govers F."/>
            <person name="Grenville-Briggs L.J."/>
            <person name="Horner N.R."/>
            <person name="Levin J.Z."/>
            <person name="Mammella M."/>
            <person name="Meijer H.J."/>
            <person name="Morris P."/>
            <person name="Nusbaum C."/>
            <person name="Oome S."/>
            <person name="Phillips A.J."/>
            <person name="van Rooyen D."/>
            <person name="Rzeszutek E."/>
            <person name="Saraiva M."/>
            <person name="Secombes C.J."/>
            <person name="Seidl M.F."/>
            <person name="Snel B."/>
            <person name="Stassen J.H."/>
            <person name="Sykes S."/>
            <person name="Tripathy S."/>
            <person name="van den Berg H."/>
            <person name="Vega-Arreguin J.C."/>
            <person name="Wawra S."/>
            <person name="Young S.K."/>
            <person name="Zeng Q."/>
            <person name="Dieguez-Uribeondo J."/>
            <person name="Russ C."/>
            <person name="Tyler B.M."/>
            <person name="van West P."/>
        </authorList>
    </citation>
    <scope>NUCLEOTIDE SEQUENCE [LARGE SCALE GENOMIC DNA]</scope>
    <source>
        <strain evidence="3 4">CBS 223.65</strain>
    </source>
</reference>
<evidence type="ECO:0000256" key="1">
    <source>
        <dbReference type="SAM" id="Coils"/>
    </source>
</evidence>
<feature type="compositionally biased region" description="Basic residues" evidence="2">
    <location>
        <begin position="65"/>
        <end position="75"/>
    </location>
</feature>
<feature type="compositionally biased region" description="Basic and acidic residues" evidence="2">
    <location>
        <begin position="198"/>
        <end position="211"/>
    </location>
</feature>
<feature type="compositionally biased region" description="Polar residues" evidence="2">
    <location>
        <begin position="1225"/>
        <end position="1242"/>
    </location>
</feature>
<dbReference type="EMBL" id="KK583254">
    <property type="protein sequence ID" value="KDO23384.1"/>
    <property type="molecule type" value="Genomic_DNA"/>
</dbReference>
<feature type="compositionally biased region" description="Acidic residues" evidence="2">
    <location>
        <begin position="39"/>
        <end position="50"/>
    </location>
</feature>
<feature type="region of interest" description="Disordered" evidence="2">
    <location>
        <begin position="1"/>
        <end position="605"/>
    </location>
</feature>
<name>A0A067BXX0_SAPPC</name>
<sequence>MSGLGNLIPLGKKEDKSKKSEDLTSGLIPIGGKAPKDDDNVDDFDLDDLLSDTPKKKADDSPGKSSKKKSSKSKKDKSSMDWDTSGDFNASDDAFASPPKPSVSSRKPMSFEDDDDVIAQLAKGPAKKKSMQNLDDEFAKALGFDESEFLSATSPTKNTEDSPPPPSAPAPAPEPFSAPAPDDRFSIASSFFQDDPGDEKPREDSFSSDRRGRGRRSSTAMLADDDPFAKKPAKIESLDIFGSSRRRSDGTDAPTKPTSSTPPKVTEVTPPKAASADVTPPKTGAPESDLPAFPWMKKKTGAEPTPTPKESLPVSDTTEAIPSFPWMRAKNDASKPTDEAVAGDPPATRRRSAKAPKDAEDVDRLLADETPSFPWMKKKTEATPDVAKAETSSSDMPSFPWSKSKVDEAPSTTSKSKTPPKTKTNPPDDDDLPEFPWLKKSKPKENAPTLQEGKEPPKTIPLATPSPEKPVAAPSPEKTFVEEPSTWTRPRVDTAPPPEPEPIRVPDEPVTKPSLVPEPTALASSPARPAPMQVPTEAPPRAPSPVSPQRTSIEAPVSPTHRSSGTGVDKSASSPSKAASGSPTRANVYGGDDGGGPQRLSPASRGTFLDNTAIVPAFISHQLEASQALVTSLEAQVQAHTADKTALQSAHDQALASLTHETARAAVFESDLAASVAACATATAEATTLRAVNATLTTQVGALTQEKQALSTELAMLRVQASSAADLQAQIAQLLQDKSILQAELQSVSSKLVQAQRDLSSEQALHAQSVERFKRLEHDRAQEALQQQRWRDEESRHAEKEAVERLLTQVRAAVSNLKVLQEHVVFGKSEADVRSMGENESRSRLLLEMEGSCKAYMSRTQEECQRLQSLLSALETTMRSLRGEHMEEKERLRSEQARLEELALHFKSQTTLLQERTDTNTKVVSQTLASYIQDIRIAEARMHKRREQLQEEERSLHMARAAFAAQQEEALRDQRIVQERHQAEAQRVNEKLSRLRAEKQAFEEMIARYATEMETLADMQRHLDDEKDALRHAAQCVEAMAEKVKAASEVSAANEQRALEERDQARAMLEAIHDERLRLQKHWSQVDERERRLQEEIKYMDATRRKLTEERSSLLTHRRHARSATDWSRPAAPVAPASYAREYEASTPRSNQTSTPQAMWRPEAMPQSKDPTGLSPSFRTEMESFWSKDKGIDPATSRKTAQLQDRMFLSCVGLDHSKYTPPRAGTSTYGRTSSPSFGSFAL</sequence>
<feature type="compositionally biased region" description="Basic and acidic residues" evidence="2">
    <location>
        <begin position="329"/>
        <end position="338"/>
    </location>
</feature>